<dbReference type="Proteomes" id="UP001519325">
    <property type="component" value="Unassembled WGS sequence"/>
</dbReference>
<dbReference type="InterPro" id="IPR019108">
    <property type="entry name" value="Caa3_assmbl_CtaG-rel"/>
</dbReference>
<feature type="transmembrane region" description="Helical" evidence="6">
    <location>
        <begin position="227"/>
        <end position="250"/>
    </location>
</feature>
<evidence type="ECO:0000256" key="1">
    <source>
        <dbReference type="ARBA" id="ARBA00004651"/>
    </source>
</evidence>
<feature type="transmembrane region" description="Helical" evidence="6">
    <location>
        <begin position="76"/>
        <end position="97"/>
    </location>
</feature>
<gene>
    <name evidence="7" type="ORF">BJ987_005688</name>
</gene>
<proteinExistence type="predicted"/>
<name>A0ABS4QM57_9NOCA</name>
<dbReference type="RefSeq" id="WP_209895890.1">
    <property type="nucleotide sequence ID" value="NZ_JAGGMR010000001.1"/>
</dbReference>
<organism evidence="7 8">
    <name type="scientific">Nocardia goodfellowii</name>
    <dbReference type="NCBI Taxonomy" id="882446"/>
    <lineage>
        <taxon>Bacteria</taxon>
        <taxon>Bacillati</taxon>
        <taxon>Actinomycetota</taxon>
        <taxon>Actinomycetes</taxon>
        <taxon>Mycobacteriales</taxon>
        <taxon>Nocardiaceae</taxon>
        <taxon>Nocardia</taxon>
    </lineage>
</organism>
<feature type="transmembrane region" description="Helical" evidence="6">
    <location>
        <begin position="118"/>
        <end position="140"/>
    </location>
</feature>
<evidence type="ECO:0000256" key="4">
    <source>
        <dbReference type="ARBA" id="ARBA00022989"/>
    </source>
</evidence>
<feature type="transmembrane region" description="Helical" evidence="6">
    <location>
        <begin position="185"/>
        <end position="207"/>
    </location>
</feature>
<reference evidence="7 8" key="1">
    <citation type="submission" date="2021-03" db="EMBL/GenBank/DDBJ databases">
        <title>Sequencing the genomes of 1000 actinobacteria strains.</title>
        <authorList>
            <person name="Klenk H.-P."/>
        </authorList>
    </citation>
    <scope>NUCLEOTIDE SEQUENCE [LARGE SCALE GENOMIC DNA]</scope>
    <source>
        <strain evidence="7 8">DSM 45516</strain>
    </source>
</reference>
<keyword evidence="5 6" id="KW-0472">Membrane</keyword>
<dbReference type="EMBL" id="JAGGMR010000001">
    <property type="protein sequence ID" value="MBP2192787.1"/>
    <property type="molecule type" value="Genomic_DNA"/>
</dbReference>
<feature type="transmembrane region" description="Helical" evidence="6">
    <location>
        <begin position="45"/>
        <end position="64"/>
    </location>
</feature>
<sequence>MHEHHSPDVLSGYLGGIVVLLVFAGVGAYLAAVWRLRSRGDHWSWWRSAAALSCGVLLLITVLAPLPGAPFTRHMIQHLVVGMVAPLTLVLARPVTLALRALRQPVRAALLEVVRSRVVAVVMCPPVAALLDIGGLWLLYRTGMFAAVHDRPGPHALVFVHVFASGTLFSTAVTQLEPVRHRYSLVLRATTLVAAAAGHGVLAKTLYAAGPPGTSFAASDLQLGAQIMYYGGDVVELALAAVVAGQWYLATGRAQRHARRRAQPAWPVGPRALDLNRS</sequence>
<keyword evidence="8" id="KW-1185">Reference proteome</keyword>
<protein>
    <submittedName>
        <fullName evidence="7">Membrane protein</fullName>
    </submittedName>
</protein>
<feature type="transmembrane region" description="Helical" evidence="6">
    <location>
        <begin position="12"/>
        <end position="33"/>
    </location>
</feature>
<keyword evidence="3 6" id="KW-0812">Transmembrane</keyword>
<keyword evidence="2" id="KW-1003">Cell membrane</keyword>
<dbReference type="Pfam" id="PF09678">
    <property type="entry name" value="Caa3_CtaG"/>
    <property type="match status" value="1"/>
</dbReference>
<keyword evidence="4 6" id="KW-1133">Transmembrane helix</keyword>
<accession>A0ABS4QM57</accession>
<evidence type="ECO:0000256" key="2">
    <source>
        <dbReference type="ARBA" id="ARBA00022475"/>
    </source>
</evidence>
<evidence type="ECO:0000256" key="6">
    <source>
        <dbReference type="SAM" id="Phobius"/>
    </source>
</evidence>
<comment type="caution">
    <text evidence="7">The sequence shown here is derived from an EMBL/GenBank/DDBJ whole genome shotgun (WGS) entry which is preliminary data.</text>
</comment>
<evidence type="ECO:0000256" key="3">
    <source>
        <dbReference type="ARBA" id="ARBA00022692"/>
    </source>
</evidence>
<evidence type="ECO:0000256" key="5">
    <source>
        <dbReference type="ARBA" id="ARBA00023136"/>
    </source>
</evidence>
<comment type="subcellular location">
    <subcellularLocation>
        <location evidence="1">Cell membrane</location>
        <topology evidence="1">Multi-pass membrane protein</topology>
    </subcellularLocation>
</comment>
<feature type="transmembrane region" description="Helical" evidence="6">
    <location>
        <begin position="152"/>
        <end position="173"/>
    </location>
</feature>
<evidence type="ECO:0000313" key="7">
    <source>
        <dbReference type="EMBL" id="MBP2192787.1"/>
    </source>
</evidence>
<evidence type="ECO:0000313" key="8">
    <source>
        <dbReference type="Proteomes" id="UP001519325"/>
    </source>
</evidence>